<keyword evidence="2" id="KW-0539">Nucleus</keyword>
<dbReference type="GO" id="GO:0003677">
    <property type="term" value="F:DNA binding"/>
    <property type="evidence" value="ECO:0007669"/>
    <property type="project" value="UniProtKB-KW"/>
</dbReference>
<keyword evidence="6" id="KW-1185">Reference proteome</keyword>
<organism evidence="5 6">
    <name type="scientific">Cladophialophora chaetospira</name>
    <dbReference type="NCBI Taxonomy" id="386627"/>
    <lineage>
        <taxon>Eukaryota</taxon>
        <taxon>Fungi</taxon>
        <taxon>Dikarya</taxon>
        <taxon>Ascomycota</taxon>
        <taxon>Pezizomycotina</taxon>
        <taxon>Eurotiomycetes</taxon>
        <taxon>Chaetothyriomycetidae</taxon>
        <taxon>Chaetothyriales</taxon>
        <taxon>Herpotrichiellaceae</taxon>
        <taxon>Cladophialophora</taxon>
    </lineage>
</organism>
<dbReference type="InterPro" id="IPR036638">
    <property type="entry name" value="HLH_DNA-bd_sf"/>
</dbReference>
<evidence type="ECO:0000256" key="2">
    <source>
        <dbReference type="ARBA" id="ARBA00023242"/>
    </source>
</evidence>
<feature type="compositionally biased region" description="Polar residues" evidence="3">
    <location>
        <begin position="1"/>
        <end position="14"/>
    </location>
</feature>
<feature type="region of interest" description="Disordered" evidence="3">
    <location>
        <begin position="114"/>
        <end position="144"/>
    </location>
</feature>
<dbReference type="PANTHER" id="PTHR47787:SF1">
    <property type="entry name" value="CENTROMERE-BINDING PROTEIN 1"/>
    <property type="match status" value="1"/>
</dbReference>
<dbReference type="GO" id="GO:0046983">
    <property type="term" value="F:protein dimerization activity"/>
    <property type="evidence" value="ECO:0007669"/>
    <property type="project" value="InterPro"/>
</dbReference>
<dbReference type="CDD" id="cd11398">
    <property type="entry name" value="bHLHzip_scCBP1"/>
    <property type="match status" value="1"/>
</dbReference>
<feature type="compositionally biased region" description="Low complexity" evidence="3">
    <location>
        <begin position="114"/>
        <end position="124"/>
    </location>
</feature>
<dbReference type="GO" id="GO:0003700">
    <property type="term" value="F:DNA-binding transcription factor activity"/>
    <property type="evidence" value="ECO:0007669"/>
    <property type="project" value="InterPro"/>
</dbReference>
<evidence type="ECO:0000259" key="4">
    <source>
        <dbReference type="PROSITE" id="PS50888"/>
    </source>
</evidence>
<dbReference type="Gene3D" id="4.10.280.10">
    <property type="entry name" value="Helix-loop-helix DNA-binding domain"/>
    <property type="match status" value="1"/>
</dbReference>
<dbReference type="InterPro" id="IPR047206">
    <property type="entry name" value="bHLHzip_scCBP1-like"/>
</dbReference>
<feature type="compositionally biased region" description="Basic and acidic residues" evidence="3">
    <location>
        <begin position="134"/>
        <end position="144"/>
    </location>
</feature>
<dbReference type="InterPro" id="IPR011598">
    <property type="entry name" value="bHLH_dom"/>
</dbReference>
<keyword evidence="1" id="KW-0238">DNA-binding</keyword>
<dbReference type="AlphaFoldDB" id="A0AA38WYF1"/>
<comment type="caution">
    <text evidence="5">The sequence shown here is derived from an EMBL/GenBank/DDBJ whole genome shotgun (WGS) entry which is preliminary data.</text>
</comment>
<evidence type="ECO:0000256" key="1">
    <source>
        <dbReference type="ARBA" id="ARBA00023125"/>
    </source>
</evidence>
<feature type="domain" description="BHLH" evidence="4">
    <location>
        <begin position="136"/>
        <end position="184"/>
    </location>
</feature>
<dbReference type="Pfam" id="PF00010">
    <property type="entry name" value="HLH"/>
    <property type="match status" value="1"/>
</dbReference>
<gene>
    <name evidence="5" type="primary">CBF1</name>
    <name evidence="5" type="ORF">H2200_012180</name>
</gene>
<dbReference type="Proteomes" id="UP001172673">
    <property type="component" value="Unassembled WGS sequence"/>
</dbReference>
<dbReference type="PANTHER" id="PTHR47787">
    <property type="entry name" value="CENTROMERE-BINDING PROTEIN 1"/>
    <property type="match status" value="1"/>
</dbReference>
<feature type="region of interest" description="Disordered" evidence="3">
    <location>
        <begin position="1"/>
        <end position="52"/>
    </location>
</feature>
<proteinExistence type="predicted"/>
<name>A0AA38WYF1_9EURO</name>
<dbReference type="EMBL" id="JAPDRK010000022">
    <property type="protein sequence ID" value="KAJ9603402.1"/>
    <property type="molecule type" value="Genomic_DNA"/>
</dbReference>
<dbReference type="SMART" id="SM00353">
    <property type="entry name" value="HLH"/>
    <property type="match status" value="1"/>
</dbReference>
<accession>A0AA38WYF1</accession>
<dbReference type="PROSITE" id="PS50888">
    <property type="entry name" value="BHLH"/>
    <property type="match status" value="1"/>
</dbReference>
<sequence>MANQPGGSAVGNTSNKRKRGLGDQEGGPAKVQNTISNGDHDPNNYGLLLQGDGILPDDNTRTAQAALAAPGMNPSAYPEPGSNQGDASLSFAFDDGSPTLASMSTAQALAGAGGNANNINNQGNKPTVGSAEWHQLRKDNHKEVERRRREVINEGIENIAKIVPATEKNKGAILQRTYEYIQELLNEKTKWQDERATFDIAIKELTSRLDRMKESARTAWAETTKWQSRCRDAGLHFEDYDDGGLPSLEGEDVGANLDS</sequence>
<dbReference type="SUPFAM" id="SSF47459">
    <property type="entry name" value="HLH, helix-loop-helix DNA-binding domain"/>
    <property type="match status" value="1"/>
</dbReference>
<evidence type="ECO:0000256" key="3">
    <source>
        <dbReference type="SAM" id="MobiDB-lite"/>
    </source>
</evidence>
<protein>
    <submittedName>
        <fullName evidence="5">Basic helix-loop-helix protein</fullName>
    </submittedName>
</protein>
<evidence type="ECO:0000313" key="5">
    <source>
        <dbReference type="EMBL" id="KAJ9603402.1"/>
    </source>
</evidence>
<evidence type="ECO:0000313" key="6">
    <source>
        <dbReference type="Proteomes" id="UP001172673"/>
    </source>
</evidence>
<dbReference type="GO" id="GO:0005634">
    <property type="term" value="C:nucleus"/>
    <property type="evidence" value="ECO:0007669"/>
    <property type="project" value="TreeGrafter"/>
</dbReference>
<reference evidence="5" key="1">
    <citation type="submission" date="2022-10" db="EMBL/GenBank/DDBJ databases">
        <title>Culturing micro-colonial fungi from biological soil crusts in the Mojave desert and describing Neophaeococcomyces mojavensis, and introducing the new genera and species Taxawa tesnikishii.</title>
        <authorList>
            <person name="Kurbessoian T."/>
            <person name="Stajich J.E."/>
        </authorList>
    </citation>
    <scope>NUCLEOTIDE SEQUENCE</scope>
    <source>
        <strain evidence="5">TK_41</strain>
    </source>
</reference>